<proteinExistence type="predicted"/>
<sequence length="436" mass="49276">MAQLSSDGLWWWEVIMSNNKDEFTLPILVTIALVMLAIFFSTSLHVRARHHQVPFPCLLLGTFHFLVPTWLTPTVPSSSSIASLAASVITYGGQDLVWAMNNSSWRNLRKIFVHEALSSKNLEACSSFRSDEVRKTIKNVFSKIGTSIDINKISFLTQSSVLTSMIWGNTSDREVKHSHLGSELQMVASNITEIFGRPNLSDFFPILACFDLQRVEQDMKKQLQKLDQIIESMIEDRIKSNTQKPHDGVGDHEGKKDFLQILLDLRNQEDANSLNITHIKALLLDIMIAGAETTSTLIEWTMAEVMQNHHVMKTIQHELADVVGLNNIVEESHLPKLKYLDAVIKETLWLNPVVPFLIPRGIFDIGTTPWNFILRGLPLAEKMMMFILASLLHSFNWSLPNGEEHDLSEKAGITLKKAKPLIVTPSQRLPNVSLYM</sequence>
<dbReference type="EMBL" id="CM042022">
    <property type="protein sequence ID" value="KAI3815889.1"/>
    <property type="molecule type" value="Genomic_DNA"/>
</dbReference>
<dbReference type="Proteomes" id="UP001056120">
    <property type="component" value="Linkage Group LG05"/>
</dbReference>
<organism evidence="1 2">
    <name type="scientific">Smallanthus sonchifolius</name>
    <dbReference type="NCBI Taxonomy" id="185202"/>
    <lineage>
        <taxon>Eukaryota</taxon>
        <taxon>Viridiplantae</taxon>
        <taxon>Streptophyta</taxon>
        <taxon>Embryophyta</taxon>
        <taxon>Tracheophyta</taxon>
        <taxon>Spermatophyta</taxon>
        <taxon>Magnoliopsida</taxon>
        <taxon>eudicotyledons</taxon>
        <taxon>Gunneridae</taxon>
        <taxon>Pentapetalae</taxon>
        <taxon>asterids</taxon>
        <taxon>campanulids</taxon>
        <taxon>Asterales</taxon>
        <taxon>Asteraceae</taxon>
        <taxon>Asteroideae</taxon>
        <taxon>Heliantheae alliance</taxon>
        <taxon>Millerieae</taxon>
        <taxon>Smallanthus</taxon>
    </lineage>
</organism>
<comment type="caution">
    <text evidence="1">The sequence shown here is derived from an EMBL/GenBank/DDBJ whole genome shotgun (WGS) entry which is preliminary data.</text>
</comment>
<gene>
    <name evidence="1" type="ORF">L1987_15572</name>
</gene>
<reference evidence="2" key="1">
    <citation type="journal article" date="2022" name="Mol. Ecol. Resour.">
        <title>The genomes of chicory, endive, great burdock and yacon provide insights into Asteraceae palaeo-polyploidization history and plant inulin production.</title>
        <authorList>
            <person name="Fan W."/>
            <person name="Wang S."/>
            <person name="Wang H."/>
            <person name="Wang A."/>
            <person name="Jiang F."/>
            <person name="Liu H."/>
            <person name="Zhao H."/>
            <person name="Xu D."/>
            <person name="Zhang Y."/>
        </authorList>
    </citation>
    <scope>NUCLEOTIDE SEQUENCE [LARGE SCALE GENOMIC DNA]</scope>
    <source>
        <strain evidence="2">cv. Yunnan</strain>
    </source>
</reference>
<evidence type="ECO:0000313" key="2">
    <source>
        <dbReference type="Proteomes" id="UP001056120"/>
    </source>
</evidence>
<keyword evidence="2" id="KW-1185">Reference proteome</keyword>
<evidence type="ECO:0000313" key="1">
    <source>
        <dbReference type="EMBL" id="KAI3815889.1"/>
    </source>
</evidence>
<protein>
    <submittedName>
        <fullName evidence="1">Uncharacterized protein</fullName>
    </submittedName>
</protein>
<reference evidence="1 2" key="2">
    <citation type="journal article" date="2022" name="Mol. Ecol. Resour.">
        <title>The genomes of chicory, endive, great burdock and yacon provide insights into Asteraceae paleo-polyploidization history and plant inulin production.</title>
        <authorList>
            <person name="Fan W."/>
            <person name="Wang S."/>
            <person name="Wang H."/>
            <person name="Wang A."/>
            <person name="Jiang F."/>
            <person name="Liu H."/>
            <person name="Zhao H."/>
            <person name="Xu D."/>
            <person name="Zhang Y."/>
        </authorList>
    </citation>
    <scope>NUCLEOTIDE SEQUENCE [LARGE SCALE GENOMIC DNA]</scope>
    <source>
        <strain evidence="2">cv. Yunnan</strain>
        <tissue evidence="1">Leaves</tissue>
    </source>
</reference>
<name>A0ACB9J5U8_9ASTR</name>
<accession>A0ACB9J5U8</accession>